<keyword evidence="3" id="KW-1185">Reference proteome</keyword>
<reference evidence="2" key="1">
    <citation type="submission" date="2023-08" db="EMBL/GenBank/DDBJ databases">
        <authorList>
            <person name="Chen Y."/>
            <person name="Shah S."/>
            <person name="Dougan E. K."/>
            <person name="Thang M."/>
            <person name="Chan C."/>
        </authorList>
    </citation>
    <scope>NUCLEOTIDE SEQUENCE</scope>
</reference>
<accession>A0AA36HQP7</accession>
<sequence>AVHDHIEDLEDWTAYWNQRADTAAGKHMLCDLPIFGGFGGCIVPTIWTAALQSTVFVRYIWMSLRS</sequence>
<keyword evidence="1" id="KW-1133">Transmembrane helix</keyword>
<evidence type="ECO:0000313" key="2">
    <source>
        <dbReference type="EMBL" id="CAJ1373512.1"/>
    </source>
</evidence>
<proteinExistence type="predicted"/>
<comment type="caution">
    <text evidence="2">The sequence shown here is derived from an EMBL/GenBank/DDBJ whole genome shotgun (WGS) entry which is preliminary data.</text>
</comment>
<keyword evidence="1" id="KW-0472">Membrane</keyword>
<protein>
    <submittedName>
        <fullName evidence="2">Uncharacterized protein</fullName>
    </submittedName>
</protein>
<dbReference type="EMBL" id="CAUJNA010000201">
    <property type="protein sequence ID" value="CAJ1373512.1"/>
    <property type="molecule type" value="Genomic_DNA"/>
</dbReference>
<evidence type="ECO:0000313" key="3">
    <source>
        <dbReference type="Proteomes" id="UP001178507"/>
    </source>
</evidence>
<name>A0AA36HQP7_9DINO</name>
<dbReference type="AlphaFoldDB" id="A0AA36HQP7"/>
<dbReference type="Proteomes" id="UP001178507">
    <property type="component" value="Unassembled WGS sequence"/>
</dbReference>
<feature type="non-terminal residue" evidence="2">
    <location>
        <position position="1"/>
    </location>
</feature>
<keyword evidence="1" id="KW-0812">Transmembrane</keyword>
<gene>
    <name evidence="2" type="ORF">EVOR1521_LOCUS3304</name>
</gene>
<feature type="transmembrane region" description="Helical" evidence="1">
    <location>
        <begin position="34"/>
        <end position="61"/>
    </location>
</feature>
<organism evidence="2 3">
    <name type="scientific">Effrenium voratum</name>
    <dbReference type="NCBI Taxonomy" id="2562239"/>
    <lineage>
        <taxon>Eukaryota</taxon>
        <taxon>Sar</taxon>
        <taxon>Alveolata</taxon>
        <taxon>Dinophyceae</taxon>
        <taxon>Suessiales</taxon>
        <taxon>Symbiodiniaceae</taxon>
        <taxon>Effrenium</taxon>
    </lineage>
</organism>
<evidence type="ECO:0000256" key="1">
    <source>
        <dbReference type="SAM" id="Phobius"/>
    </source>
</evidence>